<dbReference type="Pfam" id="PF12973">
    <property type="entry name" value="Cupin_7"/>
    <property type="match status" value="1"/>
</dbReference>
<dbReference type="EMBL" id="WIPH01000003">
    <property type="protein sequence ID" value="MQR98179.1"/>
    <property type="molecule type" value="Genomic_DNA"/>
</dbReference>
<sequence>MPFGMIPRKQSASSALLLGTALALTPPALFSVAYAAPMPTEAAQDNSGVTTIQSSDAVKWQPAPPMFPHGTKIAVLTGDTTKPGPFTLRVMMPSGSFIPPHTHNLDEMLTVISGNIQHYVGQNIATTQQRALGPGGFVHLPVNVPHAIKAGSQGAVLQVSGTGPFSMAYVNPQDDPRNTGR</sequence>
<reference evidence="3 4" key="1">
    <citation type="submission" date="2019-10" db="EMBL/GenBank/DDBJ databases">
        <title>Gluconobacter aidae sp. nov., a novel species of acetic acid bacteria isolated in Thailand.</title>
        <authorList>
            <person name="Yukphan P."/>
            <person name="Charoenyingcharoen P."/>
            <person name="Malimas S."/>
            <person name="Muramatsu Y."/>
            <person name="Nakagawa Y."/>
            <person name="Tanasupawat S."/>
            <person name="Yamada Y."/>
        </authorList>
    </citation>
    <scope>NUCLEOTIDE SEQUENCE [LARGE SCALE GENOMIC DNA]</scope>
    <source>
        <strain evidence="3 4">AC10</strain>
    </source>
</reference>
<organism evidence="3 4">
    <name type="scientific">Gluconobacter aidae</name>
    <dbReference type="NCBI Taxonomy" id="2662454"/>
    <lineage>
        <taxon>Bacteria</taxon>
        <taxon>Pseudomonadati</taxon>
        <taxon>Pseudomonadota</taxon>
        <taxon>Alphaproteobacteria</taxon>
        <taxon>Acetobacterales</taxon>
        <taxon>Acetobacteraceae</taxon>
        <taxon>Gluconobacter</taxon>
    </lineage>
</organism>
<name>A0A7X1SNC1_9PROT</name>
<feature type="chain" id="PRO_5031200412" evidence="1">
    <location>
        <begin position="36"/>
        <end position="181"/>
    </location>
</feature>
<gene>
    <name evidence="3" type="ORF">GFJ39_03010</name>
</gene>
<dbReference type="RefSeq" id="WP_153429640.1">
    <property type="nucleotide sequence ID" value="NZ_WIPH01000003.1"/>
</dbReference>
<dbReference type="CDD" id="cd06989">
    <property type="entry name" value="cupin_DRT102"/>
    <property type="match status" value="1"/>
</dbReference>
<keyword evidence="1" id="KW-0732">Signal</keyword>
<dbReference type="InterPro" id="IPR025979">
    <property type="entry name" value="ChrR-like_cupin_dom"/>
</dbReference>
<dbReference type="Proteomes" id="UP000432209">
    <property type="component" value="Unassembled WGS sequence"/>
</dbReference>
<protein>
    <submittedName>
        <fullName evidence="3">Cupin domain-containing protein</fullName>
    </submittedName>
</protein>
<evidence type="ECO:0000259" key="2">
    <source>
        <dbReference type="Pfam" id="PF12973"/>
    </source>
</evidence>
<feature type="signal peptide" evidence="1">
    <location>
        <begin position="1"/>
        <end position="35"/>
    </location>
</feature>
<evidence type="ECO:0000256" key="1">
    <source>
        <dbReference type="SAM" id="SignalP"/>
    </source>
</evidence>
<proteinExistence type="predicted"/>
<dbReference type="Gene3D" id="2.60.120.10">
    <property type="entry name" value="Jelly Rolls"/>
    <property type="match status" value="1"/>
</dbReference>
<dbReference type="SUPFAM" id="SSF51182">
    <property type="entry name" value="RmlC-like cupins"/>
    <property type="match status" value="1"/>
</dbReference>
<dbReference type="InterPro" id="IPR014710">
    <property type="entry name" value="RmlC-like_jellyroll"/>
</dbReference>
<comment type="caution">
    <text evidence="3">The sequence shown here is derived from an EMBL/GenBank/DDBJ whole genome shotgun (WGS) entry which is preliminary data.</text>
</comment>
<accession>A0A7X1SNC1</accession>
<feature type="domain" description="ChrR-like cupin" evidence="2">
    <location>
        <begin position="54"/>
        <end position="126"/>
    </location>
</feature>
<evidence type="ECO:0000313" key="3">
    <source>
        <dbReference type="EMBL" id="MQR98179.1"/>
    </source>
</evidence>
<evidence type="ECO:0000313" key="4">
    <source>
        <dbReference type="Proteomes" id="UP000432209"/>
    </source>
</evidence>
<dbReference type="AlphaFoldDB" id="A0A7X1SNC1"/>
<dbReference type="InterPro" id="IPR011051">
    <property type="entry name" value="RmlC_Cupin_sf"/>
</dbReference>
<keyword evidence="4" id="KW-1185">Reference proteome</keyword>